<dbReference type="Gene3D" id="3.40.1170.10">
    <property type="entry name" value="DNA repair protein MutS, domain I"/>
    <property type="match status" value="1"/>
</dbReference>
<sequence>MNAPRRTPDARGASPAMAQWFAAKEQHPDALLFFRMGDFYEMFFEDAEAAAAALDIALTKRGEHAGEPIPMCGVPVHSAESYLSRLIRRGFRVAVGEQMEEAKARTGKAPIRREVVRLITPGTLTEDALLESARPNLLLALAPAGERLGAAWLDVSTGLFETQAVAGGDLLTLLGRLDPAEILAPADLKLGDWGPRRAPDRPASPPQTARRRLAEAFAAASLDAFGSFSDAEAMAAALALDDVRLTQAGK</sequence>
<dbReference type="Gene3D" id="3.30.420.110">
    <property type="entry name" value="MutS, connector domain"/>
    <property type="match status" value="1"/>
</dbReference>
<organism evidence="11 12">
    <name type="scientific">Limobrevibacterium gyesilva</name>
    <dbReference type="NCBI Taxonomy" id="2991712"/>
    <lineage>
        <taxon>Bacteria</taxon>
        <taxon>Pseudomonadati</taxon>
        <taxon>Pseudomonadota</taxon>
        <taxon>Alphaproteobacteria</taxon>
        <taxon>Acetobacterales</taxon>
        <taxon>Acetobacteraceae</taxon>
        <taxon>Limobrevibacterium</taxon>
    </lineage>
</organism>
<dbReference type="InterPro" id="IPR036678">
    <property type="entry name" value="MutS_con_dom_sf"/>
</dbReference>
<dbReference type="GO" id="GO:0030983">
    <property type="term" value="F:mismatched DNA binding"/>
    <property type="evidence" value="ECO:0007669"/>
    <property type="project" value="InterPro"/>
</dbReference>
<dbReference type="PANTHER" id="PTHR11361">
    <property type="entry name" value="DNA MISMATCH REPAIR PROTEIN MUTS FAMILY MEMBER"/>
    <property type="match status" value="1"/>
</dbReference>
<dbReference type="InterPro" id="IPR016151">
    <property type="entry name" value="DNA_mismatch_repair_MutS_N"/>
</dbReference>
<feature type="domain" description="DNA mismatch repair protein MutS connector" evidence="10">
    <location>
        <begin position="136"/>
        <end position="240"/>
    </location>
</feature>
<dbReference type="GO" id="GO:0005829">
    <property type="term" value="C:cytosol"/>
    <property type="evidence" value="ECO:0007669"/>
    <property type="project" value="TreeGrafter"/>
</dbReference>
<proteinExistence type="inferred from homology"/>
<dbReference type="GO" id="GO:0140664">
    <property type="term" value="F:ATP-dependent DNA damage sensor activity"/>
    <property type="evidence" value="ECO:0007669"/>
    <property type="project" value="InterPro"/>
</dbReference>
<dbReference type="SUPFAM" id="SSF55271">
    <property type="entry name" value="DNA repair protein MutS, domain I"/>
    <property type="match status" value="1"/>
</dbReference>
<dbReference type="Proteomes" id="UP001165679">
    <property type="component" value="Unassembled WGS sequence"/>
</dbReference>
<evidence type="ECO:0000256" key="7">
    <source>
        <dbReference type="ARBA" id="ARBA00023204"/>
    </source>
</evidence>
<keyword evidence="7" id="KW-0234">DNA repair</keyword>
<evidence type="ECO:0000256" key="5">
    <source>
        <dbReference type="ARBA" id="ARBA00022840"/>
    </source>
</evidence>
<accession>A0AA42CGI1</accession>
<keyword evidence="12" id="KW-1185">Reference proteome</keyword>
<keyword evidence="4" id="KW-0227">DNA damage</keyword>
<dbReference type="GO" id="GO:0006298">
    <property type="term" value="P:mismatch repair"/>
    <property type="evidence" value="ECO:0007669"/>
    <property type="project" value="InterPro"/>
</dbReference>
<name>A0AA42CGI1_9PROT</name>
<dbReference type="GO" id="GO:0005524">
    <property type="term" value="F:ATP binding"/>
    <property type="evidence" value="ECO:0007669"/>
    <property type="project" value="UniProtKB-KW"/>
</dbReference>
<evidence type="ECO:0000313" key="11">
    <source>
        <dbReference type="EMBL" id="MCW3477754.1"/>
    </source>
</evidence>
<dbReference type="AlphaFoldDB" id="A0AA42CGI1"/>
<evidence type="ECO:0000256" key="1">
    <source>
        <dbReference type="ARBA" id="ARBA00006271"/>
    </source>
</evidence>
<dbReference type="Pfam" id="PF01624">
    <property type="entry name" value="MutS_I"/>
    <property type="match status" value="1"/>
</dbReference>
<feature type="domain" description="DNA mismatch repair protein MutS-like N-terminal" evidence="9">
    <location>
        <begin position="15"/>
        <end position="127"/>
    </location>
</feature>
<dbReference type="EMBL" id="JAPDNT010000050">
    <property type="protein sequence ID" value="MCW3477754.1"/>
    <property type="molecule type" value="Genomic_DNA"/>
</dbReference>
<comment type="similarity">
    <text evidence="1">Belongs to the DNA mismatch repair MutS family.</text>
</comment>
<comment type="caution">
    <text evidence="11">The sequence shown here is derived from an EMBL/GenBank/DDBJ whole genome shotgun (WGS) entry which is preliminary data.</text>
</comment>
<dbReference type="InterPro" id="IPR007695">
    <property type="entry name" value="DNA_mismatch_repair_MutS-lik_N"/>
</dbReference>
<reference evidence="11" key="2">
    <citation type="submission" date="2022-10" db="EMBL/GenBank/DDBJ databases">
        <authorList>
            <person name="Trinh H.N."/>
        </authorList>
    </citation>
    <scope>NUCLEOTIDE SEQUENCE</scope>
    <source>
        <strain evidence="11">RN2-1</strain>
    </source>
</reference>
<protein>
    <recommendedName>
        <fullName evidence="2">DNA mismatch repair protein MutS</fullName>
    </recommendedName>
</protein>
<keyword evidence="5" id="KW-0067">ATP-binding</keyword>
<keyword evidence="6" id="KW-0238">DNA-binding</keyword>
<evidence type="ECO:0000256" key="8">
    <source>
        <dbReference type="ARBA" id="ARBA00024647"/>
    </source>
</evidence>
<dbReference type="FunFam" id="3.40.1170.10:FF:000001">
    <property type="entry name" value="DNA mismatch repair protein MutS"/>
    <property type="match status" value="1"/>
</dbReference>
<comment type="function">
    <text evidence="8">This protein is involved in the repair of mismatches in DNA. It is possible that it carries out the mismatch recognition step. This protein has a weak ATPase activity.</text>
</comment>
<evidence type="ECO:0000313" key="12">
    <source>
        <dbReference type="Proteomes" id="UP001165679"/>
    </source>
</evidence>
<feature type="non-terminal residue" evidence="11">
    <location>
        <position position="250"/>
    </location>
</feature>
<dbReference type="InterPro" id="IPR007860">
    <property type="entry name" value="DNA_mmatch_repair_MutS_con_dom"/>
</dbReference>
<gene>
    <name evidence="11" type="ORF">OL599_24695</name>
</gene>
<keyword evidence="3" id="KW-0547">Nucleotide-binding</keyword>
<evidence type="ECO:0000256" key="6">
    <source>
        <dbReference type="ARBA" id="ARBA00023125"/>
    </source>
</evidence>
<dbReference type="PANTHER" id="PTHR11361:SF34">
    <property type="entry name" value="DNA MISMATCH REPAIR PROTEIN MSH1, MITOCHONDRIAL"/>
    <property type="match status" value="1"/>
</dbReference>
<evidence type="ECO:0000256" key="2">
    <source>
        <dbReference type="ARBA" id="ARBA00021982"/>
    </source>
</evidence>
<evidence type="ECO:0000256" key="3">
    <source>
        <dbReference type="ARBA" id="ARBA00022741"/>
    </source>
</evidence>
<evidence type="ECO:0000259" key="10">
    <source>
        <dbReference type="Pfam" id="PF05188"/>
    </source>
</evidence>
<dbReference type="SUPFAM" id="SSF53150">
    <property type="entry name" value="DNA repair protein MutS, domain II"/>
    <property type="match status" value="1"/>
</dbReference>
<evidence type="ECO:0000256" key="4">
    <source>
        <dbReference type="ARBA" id="ARBA00022763"/>
    </source>
</evidence>
<dbReference type="InterPro" id="IPR045076">
    <property type="entry name" value="MutS"/>
</dbReference>
<evidence type="ECO:0000259" key="9">
    <source>
        <dbReference type="Pfam" id="PF01624"/>
    </source>
</evidence>
<dbReference type="Pfam" id="PF05188">
    <property type="entry name" value="MutS_II"/>
    <property type="match status" value="1"/>
</dbReference>
<reference evidence="11" key="1">
    <citation type="submission" date="2022-09" db="EMBL/GenBank/DDBJ databases">
        <title>Rhodovastum sp. nov. RN2-1 isolated from soil in Seongnam, South Korea.</title>
        <authorList>
            <person name="Le N.T."/>
        </authorList>
    </citation>
    <scope>NUCLEOTIDE SEQUENCE</scope>
    <source>
        <strain evidence="11">RN2-1</strain>
    </source>
</reference>